<gene>
    <name evidence="2" type="ORF">H4W26_002688</name>
</gene>
<keyword evidence="1" id="KW-0472">Membrane</keyword>
<sequence length="208" mass="22274">MMENFLRRPQTPAELIADVLRAFGVFSVIFAAVVFDLTDAGILAFVLPAVFAPRFLGTRAGADITLSLTVLIAGWSNVWGLYESVPGWDLAVHFVCTGVLAASLCLLLGRVQTLPAPRSALATTTLGITLTTAFGLALSAIWEMVEWVGFVYVTQGINVDYTDTIGDMAAGGLGALCAGLFLTFFGRFDGERDTPHRRPRTVPRATST</sequence>
<keyword evidence="1" id="KW-0812">Transmembrane</keyword>
<reference evidence="2 3" key="1">
    <citation type="submission" date="2020-10" db="EMBL/GenBank/DDBJ databases">
        <title>Sequencing the genomes of 1000 actinobacteria strains.</title>
        <authorList>
            <person name="Klenk H.-P."/>
        </authorList>
    </citation>
    <scope>NUCLEOTIDE SEQUENCE [LARGE SCALE GENOMIC DNA]</scope>
    <source>
        <strain evidence="2 3">DSM 15474</strain>
    </source>
</reference>
<dbReference type="Pfam" id="PF09997">
    <property type="entry name" value="DUF2238"/>
    <property type="match status" value="1"/>
</dbReference>
<comment type="caution">
    <text evidence="2">The sequence shown here is derived from an EMBL/GenBank/DDBJ whole genome shotgun (WGS) entry which is preliminary data.</text>
</comment>
<evidence type="ECO:0008006" key="4">
    <source>
        <dbReference type="Google" id="ProtNLM"/>
    </source>
</evidence>
<feature type="transmembrane region" description="Helical" evidence="1">
    <location>
        <begin position="88"/>
        <end position="108"/>
    </location>
</feature>
<evidence type="ECO:0000313" key="2">
    <source>
        <dbReference type="EMBL" id="MBE1515896.1"/>
    </source>
</evidence>
<dbReference type="RefSeq" id="WP_192592668.1">
    <property type="nucleotide sequence ID" value="NZ_JADBEE010000002.1"/>
</dbReference>
<keyword evidence="1" id="KW-1133">Transmembrane helix</keyword>
<dbReference type="InterPro" id="IPR014509">
    <property type="entry name" value="YjdF-like"/>
</dbReference>
<accession>A0ABR9JA69</accession>
<evidence type="ECO:0000256" key="1">
    <source>
        <dbReference type="SAM" id="Phobius"/>
    </source>
</evidence>
<protein>
    <recommendedName>
        <fullName evidence="4">DUF2238 domain-containing protein</fullName>
    </recommendedName>
</protein>
<feature type="transmembrane region" description="Helical" evidence="1">
    <location>
        <begin position="120"/>
        <end position="142"/>
    </location>
</feature>
<organism evidence="2 3">
    <name type="scientific">Nesterenkonia halotolerans</name>
    <dbReference type="NCBI Taxonomy" id="225325"/>
    <lineage>
        <taxon>Bacteria</taxon>
        <taxon>Bacillati</taxon>
        <taxon>Actinomycetota</taxon>
        <taxon>Actinomycetes</taxon>
        <taxon>Micrococcales</taxon>
        <taxon>Micrococcaceae</taxon>
        <taxon>Nesterenkonia</taxon>
    </lineage>
</organism>
<feature type="transmembrane region" description="Helical" evidence="1">
    <location>
        <begin position="20"/>
        <end position="52"/>
    </location>
</feature>
<proteinExistence type="predicted"/>
<evidence type="ECO:0000313" key="3">
    <source>
        <dbReference type="Proteomes" id="UP000636579"/>
    </source>
</evidence>
<dbReference type="EMBL" id="JADBEE010000002">
    <property type="protein sequence ID" value="MBE1515896.1"/>
    <property type="molecule type" value="Genomic_DNA"/>
</dbReference>
<name>A0ABR9JA69_9MICC</name>
<feature type="transmembrane region" description="Helical" evidence="1">
    <location>
        <begin position="64"/>
        <end position="82"/>
    </location>
</feature>
<keyword evidence="3" id="KW-1185">Reference proteome</keyword>
<dbReference type="Proteomes" id="UP000636579">
    <property type="component" value="Unassembled WGS sequence"/>
</dbReference>
<feature type="transmembrane region" description="Helical" evidence="1">
    <location>
        <begin position="168"/>
        <end position="188"/>
    </location>
</feature>